<dbReference type="Proteomes" id="UP000602076">
    <property type="component" value="Unassembled WGS sequence"/>
</dbReference>
<dbReference type="EMBL" id="JACXSI010000019">
    <property type="protein sequence ID" value="MBD3108535.1"/>
    <property type="molecule type" value="Genomic_DNA"/>
</dbReference>
<keyword evidence="2" id="KW-1185">Reference proteome</keyword>
<organism evidence="1 2">
    <name type="scientific">Peribacillus faecalis</name>
    <dbReference type="NCBI Taxonomy" id="2772559"/>
    <lineage>
        <taxon>Bacteria</taxon>
        <taxon>Bacillati</taxon>
        <taxon>Bacillota</taxon>
        <taxon>Bacilli</taxon>
        <taxon>Bacillales</taxon>
        <taxon>Bacillaceae</taxon>
        <taxon>Peribacillus</taxon>
    </lineage>
</organism>
<name>A0A927CZ08_9BACI</name>
<evidence type="ECO:0000313" key="1">
    <source>
        <dbReference type="EMBL" id="MBD3108535.1"/>
    </source>
</evidence>
<dbReference type="RefSeq" id="WP_190998077.1">
    <property type="nucleotide sequence ID" value="NZ_JACXSI010000019.1"/>
</dbReference>
<protein>
    <recommendedName>
        <fullName evidence="3">YwpF-like protein</fullName>
    </recommendedName>
</protein>
<evidence type="ECO:0008006" key="3">
    <source>
        <dbReference type="Google" id="ProtNLM"/>
    </source>
</evidence>
<comment type="caution">
    <text evidence="1">The sequence shown here is derived from an EMBL/GenBank/DDBJ whole genome shotgun (WGS) entry which is preliminary data.</text>
</comment>
<dbReference type="AlphaFoldDB" id="A0A927CZ08"/>
<proteinExistence type="predicted"/>
<dbReference type="InterPro" id="IPR025573">
    <property type="entry name" value="YwpF"/>
</dbReference>
<sequence>MKSFRLVSLQIIVSDEQMVNIELTEGLTINKEDERNRWLIEAFIHHDHYPPLAKAIEAQNAVRLLATITKKENNPALFQARVLTIKKVEDYYSVLFEGQIVSNHIQYTELLLEKLVQSGLDGEALITAFKEKIRSKPRLYAEKS</sequence>
<reference evidence="1" key="1">
    <citation type="submission" date="2020-09" db="EMBL/GenBank/DDBJ databases">
        <title>Bacillus faecalis sp. nov., a moderately halophilic bacterium isolated from cow faeces.</title>
        <authorList>
            <person name="Jiang L."/>
            <person name="Lee J."/>
        </authorList>
    </citation>
    <scope>NUCLEOTIDE SEQUENCE</scope>
    <source>
        <strain evidence="1">AGMB 02131</strain>
    </source>
</reference>
<evidence type="ECO:0000313" key="2">
    <source>
        <dbReference type="Proteomes" id="UP000602076"/>
    </source>
</evidence>
<dbReference type="Pfam" id="PF14183">
    <property type="entry name" value="YwpF"/>
    <property type="match status" value="1"/>
</dbReference>
<accession>A0A927CZ08</accession>
<gene>
    <name evidence="1" type="ORF">IEO70_09155</name>
</gene>